<evidence type="ECO:0000313" key="4">
    <source>
        <dbReference type="Proteomes" id="UP001233999"/>
    </source>
</evidence>
<evidence type="ECO:0000256" key="1">
    <source>
        <dbReference type="SAM" id="MobiDB-lite"/>
    </source>
</evidence>
<name>A0AAD8AAW0_DIPPU</name>
<dbReference type="EMBL" id="JASPKZ010002707">
    <property type="protein sequence ID" value="KAJ9594902.1"/>
    <property type="molecule type" value="Genomic_DNA"/>
</dbReference>
<proteinExistence type="predicted"/>
<feature type="signal peptide" evidence="2">
    <location>
        <begin position="1"/>
        <end position="17"/>
    </location>
</feature>
<dbReference type="Proteomes" id="UP001233999">
    <property type="component" value="Unassembled WGS sequence"/>
</dbReference>
<accession>A0AAD8AAW0</accession>
<gene>
    <name evidence="3" type="ORF">L9F63_013801</name>
</gene>
<feature type="chain" id="PRO_5042177652" evidence="2">
    <location>
        <begin position="18"/>
        <end position="151"/>
    </location>
</feature>
<keyword evidence="2" id="KW-0732">Signal</keyword>
<protein>
    <submittedName>
        <fullName evidence="3">Uncharacterized protein</fullName>
    </submittedName>
</protein>
<evidence type="ECO:0000256" key="2">
    <source>
        <dbReference type="SAM" id="SignalP"/>
    </source>
</evidence>
<sequence>MRVVLCLTLLFYGTVNCGFIAAPPATLVRAPKYDSAIIQSDRLGGNFAYSTAQSHAYAIISPIIEHVVKPVAVTYTAHQVVPPVVVSPVLSTTVIHTPPIDYSVASLPQIVSNVVESIETPAYSSPETPADEVSASDAPAQPEDSVQVEST</sequence>
<comment type="caution">
    <text evidence="3">The sequence shown here is derived from an EMBL/GenBank/DDBJ whole genome shotgun (WGS) entry which is preliminary data.</text>
</comment>
<reference evidence="3" key="2">
    <citation type="submission" date="2023-05" db="EMBL/GenBank/DDBJ databases">
        <authorList>
            <person name="Fouks B."/>
        </authorList>
    </citation>
    <scope>NUCLEOTIDE SEQUENCE</scope>
    <source>
        <strain evidence="3">Stay&amp;Tobe</strain>
        <tissue evidence="3">Testes</tissue>
    </source>
</reference>
<feature type="region of interest" description="Disordered" evidence="1">
    <location>
        <begin position="121"/>
        <end position="151"/>
    </location>
</feature>
<organism evidence="3 4">
    <name type="scientific">Diploptera punctata</name>
    <name type="common">Pacific beetle cockroach</name>
    <dbReference type="NCBI Taxonomy" id="6984"/>
    <lineage>
        <taxon>Eukaryota</taxon>
        <taxon>Metazoa</taxon>
        <taxon>Ecdysozoa</taxon>
        <taxon>Arthropoda</taxon>
        <taxon>Hexapoda</taxon>
        <taxon>Insecta</taxon>
        <taxon>Pterygota</taxon>
        <taxon>Neoptera</taxon>
        <taxon>Polyneoptera</taxon>
        <taxon>Dictyoptera</taxon>
        <taxon>Blattodea</taxon>
        <taxon>Blaberoidea</taxon>
        <taxon>Blaberidae</taxon>
        <taxon>Diplopterinae</taxon>
        <taxon>Diploptera</taxon>
    </lineage>
</organism>
<keyword evidence="4" id="KW-1185">Reference proteome</keyword>
<dbReference type="AlphaFoldDB" id="A0AAD8AAW0"/>
<reference evidence="3" key="1">
    <citation type="journal article" date="2023" name="IScience">
        <title>Live-bearing cockroach genome reveals convergent evolutionary mechanisms linked to viviparity in insects and beyond.</title>
        <authorList>
            <person name="Fouks B."/>
            <person name="Harrison M.C."/>
            <person name="Mikhailova A.A."/>
            <person name="Marchal E."/>
            <person name="English S."/>
            <person name="Carruthers M."/>
            <person name="Jennings E.C."/>
            <person name="Chiamaka E.L."/>
            <person name="Frigard R.A."/>
            <person name="Pippel M."/>
            <person name="Attardo G.M."/>
            <person name="Benoit J.B."/>
            <person name="Bornberg-Bauer E."/>
            <person name="Tobe S.S."/>
        </authorList>
    </citation>
    <scope>NUCLEOTIDE SEQUENCE</scope>
    <source>
        <strain evidence="3">Stay&amp;Tobe</strain>
    </source>
</reference>
<evidence type="ECO:0000313" key="3">
    <source>
        <dbReference type="EMBL" id="KAJ9594902.1"/>
    </source>
</evidence>